<evidence type="ECO:0000259" key="7">
    <source>
        <dbReference type="PROSITE" id="PS50975"/>
    </source>
</evidence>
<dbReference type="GO" id="GO:0009432">
    <property type="term" value="P:SOS response"/>
    <property type="evidence" value="ECO:0007669"/>
    <property type="project" value="TreeGrafter"/>
</dbReference>
<feature type="domain" description="Acylphosphatase-like" evidence="8">
    <location>
        <begin position="385"/>
        <end position="472"/>
    </location>
</feature>
<comment type="caution">
    <text evidence="4">Lacks conserved residue(s) required for the propagation of feature annotation.</text>
</comment>
<keyword evidence="6" id="KW-0175">Coiled coil</keyword>
<dbReference type="EMBL" id="JAAYSM010000018">
    <property type="protein sequence ID" value="NLJ17349.1"/>
    <property type="molecule type" value="Genomic_DNA"/>
</dbReference>
<dbReference type="Proteomes" id="UP000541058">
    <property type="component" value="Unassembled WGS sequence"/>
</dbReference>
<proteinExistence type="inferred from homology"/>
<dbReference type="Gene3D" id="3.30.470.20">
    <property type="entry name" value="ATP-grasp fold, B domain"/>
    <property type="match status" value="2"/>
</dbReference>
<comment type="caution">
    <text evidence="9">The sequence shown here is derived from an EMBL/GenBank/DDBJ whole genome shotgun (WGS) entry which is preliminary data.</text>
</comment>
<evidence type="ECO:0000256" key="5">
    <source>
        <dbReference type="RuleBase" id="RU004168"/>
    </source>
</evidence>
<gene>
    <name evidence="9" type="ORF">GX355_00655</name>
</gene>
<dbReference type="PROSITE" id="PS51160">
    <property type="entry name" value="ACYLPHOSPHATASE_3"/>
    <property type="match status" value="1"/>
</dbReference>
<evidence type="ECO:0000256" key="2">
    <source>
        <dbReference type="ARBA" id="ARBA00032904"/>
    </source>
</evidence>
<reference evidence="9 10" key="1">
    <citation type="journal article" date="2020" name="Biotechnol. Biofuels">
        <title>New insights from the biogas microbiome by comprehensive genome-resolved metagenomics of nearly 1600 species originating from multiple anaerobic digesters.</title>
        <authorList>
            <person name="Campanaro S."/>
            <person name="Treu L."/>
            <person name="Rodriguez-R L.M."/>
            <person name="Kovalovszki A."/>
            <person name="Ziels R.M."/>
            <person name="Maus I."/>
            <person name="Zhu X."/>
            <person name="Kougias P.G."/>
            <person name="Basile A."/>
            <person name="Luo G."/>
            <person name="Schluter A."/>
            <person name="Konstantinidis K.T."/>
            <person name="Angelidaki I."/>
        </authorList>
    </citation>
    <scope>NUCLEOTIDE SEQUENCE [LARGE SCALE GENOMIC DNA]</scope>
    <source>
        <strain evidence="9">AS23ysBPME_34</strain>
    </source>
</reference>
<dbReference type="PANTHER" id="PTHR21621:SF0">
    <property type="entry name" value="BETA-CITRYLGLUTAMATE SYNTHASE B-RELATED"/>
    <property type="match status" value="1"/>
</dbReference>
<feature type="coiled-coil region" evidence="6">
    <location>
        <begin position="483"/>
        <end position="510"/>
    </location>
</feature>
<dbReference type="GO" id="GO:0005737">
    <property type="term" value="C:cytoplasm"/>
    <property type="evidence" value="ECO:0007669"/>
    <property type="project" value="TreeGrafter"/>
</dbReference>
<keyword evidence="3" id="KW-0067">ATP-binding</keyword>
<dbReference type="InterPro" id="IPR013651">
    <property type="entry name" value="ATP-grasp_RimK-type"/>
</dbReference>
<evidence type="ECO:0000259" key="8">
    <source>
        <dbReference type="PROSITE" id="PS51160"/>
    </source>
</evidence>
<evidence type="ECO:0000256" key="6">
    <source>
        <dbReference type="SAM" id="Coils"/>
    </source>
</evidence>
<dbReference type="GO" id="GO:0018169">
    <property type="term" value="F:ribosomal S6-glutamic acid ligase activity"/>
    <property type="evidence" value="ECO:0007669"/>
    <property type="project" value="TreeGrafter"/>
</dbReference>
<dbReference type="AlphaFoldDB" id="A0A7X8GZ22"/>
<dbReference type="SUPFAM" id="SSF54975">
    <property type="entry name" value="Acylphosphatase/BLUF domain-like"/>
    <property type="match status" value="1"/>
</dbReference>
<dbReference type="RefSeq" id="WP_276645713.1">
    <property type="nucleotide sequence ID" value="NZ_JAAYSM010000018.1"/>
</dbReference>
<dbReference type="InterPro" id="IPR001792">
    <property type="entry name" value="Acylphosphatase-like_dom"/>
</dbReference>
<accession>A0A7X8GZ22</accession>
<evidence type="ECO:0000256" key="4">
    <source>
        <dbReference type="PROSITE-ProRule" id="PRU00520"/>
    </source>
</evidence>
<evidence type="ECO:0000256" key="1">
    <source>
        <dbReference type="ARBA" id="ARBA00015991"/>
    </source>
</evidence>
<dbReference type="InterPro" id="IPR036046">
    <property type="entry name" value="Acylphosphatase-like_dom_sf"/>
</dbReference>
<protein>
    <recommendedName>
        <fullName evidence="1">Acylphosphatase</fullName>
    </recommendedName>
    <alternativeName>
        <fullName evidence="2">Acylphosphate phosphohydrolase</fullName>
    </alternativeName>
</protein>
<feature type="domain" description="ATP-grasp" evidence="7">
    <location>
        <begin position="91"/>
        <end position="343"/>
    </location>
</feature>
<dbReference type="Gene3D" id="3.30.70.100">
    <property type="match status" value="1"/>
</dbReference>
<comment type="similarity">
    <text evidence="5">Belongs to the acylphosphatase family.</text>
</comment>
<evidence type="ECO:0000313" key="9">
    <source>
        <dbReference type="EMBL" id="NLJ17349.1"/>
    </source>
</evidence>
<dbReference type="SUPFAM" id="SSF56059">
    <property type="entry name" value="Glutathione synthetase ATP-binding domain-like"/>
    <property type="match status" value="1"/>
</dbReference>
<name>A0A7X8GZ22_9LACT</name>
<sequence length="528" mass="60071">MTEVKFKWMPHHEGAVPPAGQGGRISTYNVALEGWRRGLNLEFYGVFEEETKLKLRYSLSSSERKHHFQLSMGDKVTQEAFDICADKDLTKQYLSQANVPVPEGKVFTKKSTLNEIGDYADKLNYPVVLKPTDGNAGKGVFANVQSRDNLLELVKHVQNDLGYNDIIVEKFVQGNEYRIVVIGERVLGAMIRRPASVLCDGKHTISQLIKIKNKERILNPHMTSRLIRIDREVIDLLSRSGYTLNSIPKKGTRVYLRTKSNLSSGGDSIDTTDDLTPELKQIAIDAGKAIPGLAHFGVDMIVDLERNTGTILEVNTRPGLGGHLFPVIGKPRDFASEIIDFYFPETKSVERSPLFFDFDTVVELIKTQQVSKVGVKNAPLGDFYGKEILVMGKFQHTQFLSWVYKQALSHELHGNIEYLKDGTVRIRVMGTNRKQIESFKQRCIQDSNHAKIEDIRVTEWNKPIKIGFEVIGAASNKLHSNEISKVAIERERLTKEKSRLLEKFEHLQNQHTWRYMEMLKRYAKNVLE</sequence>
<dbReference type="PANTHER" id="PTHR21621">
    <property type="entry name" value="RIBOSOMAL PROTEIN S6 MODIFICATION PROTEIN"/>
    <property type="match status" value="1"/>
</dbReference>
<evidence type="ECO:0000256" key="3">
    <source>
        <dbReference type="PROSITE-ProRule" id="PRU00409"/>
    </source>
</evidence>
<dbReference type="Pfam" id="PF08443">
    <property type="entry name" value="RimK"/>
    <property type="match status" value="1"/>
</dbReference>
<dbReference type="PROSITE" id="PS50975">
    <property type="entry name" value="ATP_GRASP"/>
    <property type="match status" value="1"/>
</dbReference>
<dbReference type="InterPro" id="IPR011761">
    <property type="entry name" value="ATP-grasp"/>
</dbReference>
<organism evidence="9 10">
    <name type="scientific">Globicatella sulfidifaciens</name>
    <dbReference type="NCBI Taxonomy" id="136093"/>
    <lineage>
        <taxon>Bacteria</taxon>
        <taxon>Bacillati</taxon>
        <taxon>Bacillota</taxon>
        <taxon>Bacilli</taxon>
        <taxon>Lactobacillales</taxon>
        <taxon>Aerococcaceae</taxon>
        <taxon>Globicatella</taxon>
    </lineage>
</organism>
<evidence type="ECO:0000313" key="10">
    <source>
        <dbReference type="Proteomes" id="UP000541058"/>
    </source>
</evidence>
<keyword evidence="3" id="KW-0547">Nucleotide-binding</keyword>
<dbReference type="Pfam" id="PF00708">
    <property type="entry name" value="Acylphosphatase"/>
    <property type="match status" value="1"/>
</dbReference>
<dbReference type="GO" id="GO:0046872">
    <property type="term" value="F:metal ion binding"/>
    <property type="evidence" value="ECO:0007669"/>
    <property type="project" value="InterPro"/>
</dbReference>
<dbReference type="GO" id="GO:0005524">
    <property type="term" value="F:ATP binding"/>
    <property type="evidence" value="ECO:0007669"/>
    <property type="project" value="UniProtKB-UniRule"/>
</dbReference>